<evidence type="ECO:0000259" key="2">
    <source>
        <dbReference type="PROSITE" id="PS50181"/>
    </source>
</evidence>
<dbReference type="SUPFAM" id="SSF81383">
    <property type="entry name" value="F-box domain"/>
    <property type="match status" value="1"/>
</dbReference>
<proteinExistence type="predicted"/>
<comment type="caution">
    <text evidence="3">The sequence shown here is derived from an EMBL/GenBank/DDBJ whole genome shotgun (WGS) entry which is preliminary data.</text>
</comment>
<organism evidence="3 4">
    <name type="scientific">Stachybotrys elegans</name>
    <dbReference type="NCBI Taxonomy" id="80388"/>
    <lineage>
        <taxon>Eukaryota</taxon>
        <taxon>Fungi</taxon>
        <taxon>Dikarya</taxon>
        <taxon>Ascomycota</taxon>
        <taxon>Pezizomycotina</taxon>
        <taxon>Sordariomycetes</taxon>
        <taxon>Hypocreomycetidae</taxon>
        <taxon>Hypocreales</taxon>
        <taxon>Stachybotryaceae</taxon>
        <taxon>Stachybotrys</taxon>
    </lineage>
</organism>
<accession>A0A8K0WLJ8</accession>
<evidence type="ECO:0000313" key="3">
    <source>
        <dbReference type="EMBL" id="KAH7309172.1"/>
    </source>
</evidence>
<keyword evidence="4" id="KW-1185">Reference proteome</keyword>
<dbReference type="InterPro" id="IPR001810">
    <property type="entry name" value="F-box_dom"/>
</dbReference>
<dbReference type="PROSITE" id="PS50181">
    <property type="entry name" value="FBOX"/>
    <property type="match status" value="1"/>
</dbReference>
<evidence type="ECO:0000256" key="1">
    <source>
        <dbReference type="SAM" id="MobiDB-lite"/>
    </source>
</evidence>
<protein>
    <recommendedName>
        <fullName evidence="2">F-box domain-containing protein</fullName>
    </recommendedName>
</protein>
<feature type="region of interest" description="Disordered" evidence="1">
    <location>
        <begin position="311"/>
        <end position="340"/>
    </location>
</feature>
<evidence type="ECO:0000313" key="4">
    <source>
        <dbReference type="Proteomes" id="UP000813444"/>
    </source>
</evidence>
<dbReference type="AlphaFoldDB" id="A0A8K0WLJ8"/>
<reference evidence="3" key="1">
    <citation type="journal article" date="2021" name="Nat. Commun.">
        <title>Genetic determinants of endophytism in the Arabidopsis root mycobiome.</title>
        <authorList>
            <person name="Mesny F."/>
            <person name="Miyauchi S."/>
            <person name="Thiergart T."/>
            <person name="Pickel B."/>
            <person name="Atanasova L."/>
            <person name="Karlsson M."/>
            <person name="Huettel B."/>
            <person name="Barry K.W."/>
            <person name="Haridas S."/>
            <person name="Chen C."/>
            <person name="Bauer D."/>
            <person name="Andreopoulos W."/>
            <person name="Pangilinan J."/>
            <person name="LaButti K."/>
            <person name="Riley R."/>
            <person name="Lipzen A."/>
            <person name="Clum A."/>
            <person name="Drula E."/>
            <person name="Henrissat B."/>
            <person name="Kohler A."/>
            <person name="Grigoriev I.V."/>
            <person name="Martin F.M."/>
            <person name="Hacquard S."/>
        </authorList>
    </citation>
    <scope>NUCLEOTIDE SEQUENCE</scope>
    <source>
        <strain evidence="3">MPI-CAGE-CH-0235</strain>
    </source>
</reference>
<dbReference type="InterPro" id="IPR036047">
    <property type="entry name" value="F-box-like_dom_sf"/>
</dbReference>
<dbReference type="Pfam" id="PF00646">
    <property type="entry name" value="F-box"/>
    <property type="match status" value="1"/>
</dbReference>
<sequence length="340" mass="38476">MQISDEQKNDVVRVASWRRRDYDLMAIRSPPRENALVMPYLAEPFQSPPESSLGSLHDLPAEVISMICRGLDVLSLFRFRQVNRHARVAVSNLLEYKAMANNALDCLRAVLRTGLARRPTFRVLYLSMCSMECAQCGFFGGYLFLPTLERCCYTCLQESPNLEVVTLSTFSKASGLSQKRLGSLIPIVHTIPGIYTIWEKKFGKRIKITAKDVAIQSLKEQNLGRDLTNHEFRLSSRQEMLRHMAAVRIPFLDNSTNNPQPTFCCKGCQMILERPGSSHAAGVLRDREYLKDGFLDHFQSCTEAQSLWTSNSSDTKTIEEPPLFEKGGFVRPLDSSGNER</sequence>
<gene>
    <name evidence="3" type="ORF">B0I35DRAFT_441670</name>
</gene>
<name>A0A8K0WLJ8_9HYPO</name>
<dbReference type="Proteomes" id="UP000813444">
    <property type="component" value="Unassembled WGS sequence"/>
</dbReference>
<dbReference type="OrthoDB" id="165382at2759"/>
<feature type="domain" description="F-box" evidence="2">
    <location>
        <begin position="53"/>
        <end position="99"/>
    </location>
</feature>
<dbReference type="EMBL" id="JAGPNK010000014">
    <property type="protein sequence ID" value="KAH7309172.1"/>
    <property type="molecule type" value="Genomic_DNA"/>
</dbReference>